<dbReference type="EMBL" id="JAVFHQ010000010">
    <property type="protein sequence ID" value="KAK4547690.1"/>
    <property type="molecule type" value="Genomic_DNA"/>
</dbReference>
<evidence type="ECO:0000256" key="1">
    <source>
        <dbReference type="SAM" id="MobiDB-lite"/>
    </source>
</evidence>
<dbReference type="Proteomes" id="UP001324427">
    <property type="component" value="Unassembled WGS sequence"/>
</dbReference>
<comment type="caution">
    <text evidence="2">The sequence shown here is derived from an EMBL/GenBank/DDBJ whole genome shotgun (WGS) entry which is preliminary data.</text>
</comment>
<proteinExistence type="predicted"/>
<gene>
    <name evidence="2" type="ORF">LTR36_000647</name>
</gene>
<protein>
    <recommendedName>
        <fullName evidence="4">C2H2-type domain-containing protein</fullName>
    </recommendedName>
</protein>
<feature type="region of interest" description="Disordered" evidence="1">
    <location>
        <begin position="60"/>
        <end position="142"/>
    </location>
</feature>
<sequence length="142" mass="15094">MNIRRATIENMIENELYAVVPSFVCKGCHASFSTVEAVREHVHTNVPCMTDPSVDVDLTEYHADSAPGGPVRPERQAAQGTVTQQQDTGPVRVGAPGFGAPGTIPSGRLQGLGTQPKPPTWAERARSSMPNKDEKAGSKAAD</sequence>
<reference evidence="2 3" key="1">
    <citation type="submission" date="2021-11" db="EMBL/GenBank/DDBJ databases">
        <title>Black yeast isolated from Biological Soil Crust.</title>
        <authorList>
            <person name="Kurbessoian T."/>
        </authorList>
    </citation>
    <scope>NUCLEOTIDE SEQUENCE [LARGE SCALE GENOMIC DNA]</scope>
    <source>
        <strain evidence="2 3">CCFEE 5522</strain>
    </source>
</reference>
<accession>A0AAV9JQC0</accession>
<feature type="compositionally biased region" description="Basic and acidic residues" evidence="1">
    <location>
        <begin position="123"/>
        <end position="142"/>
    </location>
</feature>
<evidence type="ECO:0000313" key="3">
    <source>
        <dbReference type="Proteomes" id="UP001324427"/>
    </source>
</evidence>
<organism evidence="2 3">
    <name type="scientific">Oleoguttula mirabilis</name>
    <dbReference type="NCBI Taxonomy" id="1507867"/>
    <lineage>
        <taxon>Eukaryota</taxon>
        <taxon>Fungi</taxon>
        <taxon>Dikarya</taxon>
        <taxon>Ascomycota</taxon>
        <taxon>Pezizomycotina</taxon>
        <taxon>Dothideomycetes</taxon>
        <taxon>Dothideomycetidae</taxon>
        <taxon>Mycosphaerellales</taxon>
        <taxon>Teratosphaeriaceae</taxon>
        <taxon>Oleoguttula</taxon>
    </lineage>
</organism>
<dbReference type="AlphaFoldDB" id="A0AAV9JQC0"/>
<name>A0AAV9JQC0_9PEZI</name>
<feature type="compositionally biased region" description="Polar residues" evidence="1">
    <location>
        <begin position="78"/>
        <end position="88"/>
    </location>
</feature>
<keyword evidence="3" id="KW-1185">Reference proteome</keyword>
<evidence type="ECO:0000313" key="2">
    <source>
        <dbReference type="EMBL" id="KAK4547690.1"/>
    </source>
</evidence>
<evidence type="ECO:0008006" key="4">
    <source>
        <dbReference type="Google" id="ProtNLM"/>
    </source>
</evidence>